<sequence length="399" mass="44091">MTDNEGIDFINDPRPGIRDLSYSRSRDRQLLDLLKGSTIDMGFGPRDDEDDAAGAGDPDSDADWPSDRLETFIKDLPRGPGYVCDVVYHSEQLPVVVYAVLVNRGQGLEVAELELFRRDWGYFGGIESDEYTPPETPEQPDSQNPPSLITSDVLRRIPIGQILTRTQRRLADDSWRTEGIHLLGSPGGTGGSLTVDEMTEEQRRALENSTAIGARRRGRPELSDELLIDVAEAYIGEAGRGRGALRRMSEIFDRPEATIRDWIALARRRGYLAPTKPGRRGAAPGPNLPTTTAPTADTETAQQLGRFTANLSQERRRHIMRMIEGEGVLDADMTEDARLLYVVGGLVCNDVGFVRQADLQAAMGDPAVVGAAMEILNKARRRAAARRNSGKQKKQRRGR</sequence>
<feature type="region of interest" description="Disordered" evidence="1">
    <location>
        <begin position="127"/>
        <end position="149"/>
    </location>
</feature>
<keyword evidence="3" id="KW-1185">Reference proteome</keyword>
<evidence type="ECO:0000313" key="2">
    <source>
        <dbReference type="EMBL" id="BBY42050.1"/>
    </source>
</evidence>
<feature type="region of interest" description="Disordered" evidence="1">
    <location>
        <begin position="38"/>
        <end position="66"/>
    </location>
</feature>
<name>A0A1X0C058_MYCCF</name>
<proteinExistence type="predicted"/>
<protein>
    <submittedName>
        <fullName evidence="2">Uncharacterized protein</fullName>
    </submittedName>
</protein>
<feature type="region of interest" description="Disordered" evidence="1">
    <location>
        <begin position="1"/>
        <end position="21"/>
    </location>
</feature>
<accession>A0A1X0C058</accession>
<gene>
    <name evidence="2" type="ORF">MCEL_03450</name>
</gene>
<dbReference type="OrthoDB" id="4626621at2"/>
<dbReference type="EMBL" id="AP022591">
    <property type="protein sequence ID" value="BBY42050.1"/>
    <property type="molecule type" value="Genomic_DNA"/>
</dbReference>
<dbReference type="RefSeq" id="WP_083000800.1">
    <property type="nucleotide sequence ID" value="NZ_AP022591.1"/>
</dbReference>
<feature type="compositionally biased region" description="Low complexity" evidence="1">
    <location>
        <begin position="282"/>
        <end position="296"/>
    </location>
</feature>
<dbReference type="KEGG" id="mcee:MCEL_03450"/>
<dbReference type="Proteomes" id="UP000466431">
    <property type="component" value="Chromosome"/>
</dbReference>
<feature type="compositionally biased region" description="Polar residues" evidence="1">
    <location>
        <begin position="139"/>
        <end position="149"/>
    </location>
</feature>
<dbReference type="AlphaFoldDB" id="A0A1X0C058"/>
<evidence type="ECO:0000313" key="3">
    <source>
        <dbReference type="Proteomes" id="UP000466431"/>
    </source>
</evidence>
<reference evidence="2 3" key="1">
    <citation type="journal article" date="2019" name="Emerg. Microbes Infect.">
        <title>Comprehensive subspecies identification of 175 nontuberculous mycobacteria species based on 7547 genomic profiles.</title>
        <authorList>
            <person name="Matsumoto Y."/>
            <person name="Kinjo T."/>
            <person name="Motooka D."/>
            <person name="Nabeya D."/>
            <person name="Jung N."/>
            <person name="Uechi K."/>
            <person name="Horii T."/>
            <person name="Iida T."/>
            <person name="Fujita J."/>
            <person name="Nakamura S."/>
        </authorList>
    </citation>
    <scope>NUCLEOTIDE SEQUENCE [LARGE SCALE GENOMIC DNA]</scope>
    <source>
        <strain evidence="2 3">JCM 18439</strain>
    </source>
</reference>
<organism evidence="2 3">
    <name type="scientific">Mycolicibacterium celeriflavum</name>
    <name type="common">Mycobacterium celeriflavum</name>
    <dbReference type="NCBI Taxonomy" id="1249101"/>
    <lineage>
        <taxon>Bacteria</taxon>
        <taxon>Bacillati</taxon>
        <taxon>Actinomycetota</taxon>
        <taxon>Actinomycetes</taxon>
        <taxon>Mycobacteriales</taxon>
        <taxon>Mycobacteriaceae</taxon>
        <taxon>Mycolicibacterium</taxon>
    </lineage>
</organism>
<feature type="region of interest" description="Disordered" evidence="1">
    <location>
        <begin position="273"/>
        <end position="296"/>
    </location>
</feature>
<feature type="compositionally biased region" description="Acidic residues" evidence="1">
    <location>
        <begin position="47"/>
        <end position="64"/>
    </location>
</feature>
<evidence type="ECO:0000256" key="1">
    <source>
        <dbReference type="SAM" id="MobiDB-lite"/>
    </source>
</evidence>